<dbReference type="EMBL" id="JAGMVJ010000013">
    <property type="protein sequence ID" value="KAH7083793.1"/>
    <property type="molecule type" value="Genomic_DNA"/>
</dbReference>
<organism evidence="3 4">
    <name type="scientific">Paraphoma chrysanthemicola</name>
    <dbReference type="NCBI Taxonomy" id="798071"/>
    <lineage>
        <taxon>Eukaryota</taxon>
        <taxon>Fungi</taxon>
        <taxon>Dikarya</taxon>
        <taxon>Ascomycota</taxon>
        <taxon>Pezizomycotina</taxon>
        <taxon>Dothideomycetes</taxon>
        <taxon>Pleosporomycetidae</taxon>
        <taxon>Pleosporales</taxon>
        <taxon>Pleosporineae</taxon>
        <taxon>Phaeosphaeriaceae</taxon>
        <taxon>Paraphoma</taxon>
    </lineage>
</organism>
<feature type="chain" id="PRO_5035464824" description="Gas1-like protein" evidence="2">
    <location>
        <begin position="23"/>
        <end position="270"/>
    </location>
</feature>
<protein>
    <recommendedName>
        <fullName evidence="5">Gas1-like protein</fullName>
    </recommendedName>
</protein>
<evidence type="ECO:0008006" key="5">
    <source>
        <dbReference type="Google" id="ProtNLM"/>
    </source>
</evidence>
<dbReference type="OrthoDB" id="3241054at2759"/>
<evidence type="ECO:0000256" key="1">
    <source>
        <dbReference type="SAM" id="MobiDB-lite"/>
    </source>
</evidence>
<evidence type="ECO:0000256" key="2">
    <source>
        <dbReference type="SAM" id="SignalP"/>
    </source>
</evidence>
<gene>
    <name evidence="3" type="ORF">FB567DRAFT_92113</name>
</gene>
<evidence type="ECO:0000313" key="3">
    <source>
        <dbReference type="EMBL" id="KAH7083793.1"/>
    </source>
</evidence>
<keyword evidence="4" id="KW-1185">Reference proteome</keyword>
<dbReference type="Proteomes" id="UP000813461">
    <property type="component" value="Unassembled WGS sequence"/>
</dbReference>
<keyword evidence="2" id="KW-0732">Signal</keyword>
<evidence type="ECO:0000313" key="4">
    <source>
        <dbReference type="Proteomes" id="UP000813461"/>
    </source>
</evidence>
<feature type="signal peptide" evidence="2">
    <location>
        <begin position="1"/>
        <end position="22"/>
    </location>
</feature>
<dbReference type="AlphaFoldDB" id="A0A8K0VWI1"/>
<name>A0A8K0VWI1_9PLEO</name>
<sequence length="270" mass="25887">MLFKSILLSSAILAFSAVEVAAHAAINPALGVQGTAVRNDVERPSNNKPCGNADLTAIDTSTAVTADASGSFTVDVENFNGGKDGSRQVTMQVDAAGTGANFVAGQVTANGQAAPAATGTEQVTASLPAGTTCTGGASGNLCLASFKTAAGFGNCVVVQQGAGGGAAAGAANNGNAATGNTGTAAGNTNGKGTANAKNNGQNAATGNTGAATGNANGKGKGQNNAQNAAAGNTGAATGQGNTNGKNNGNGKNNRRAAGTRLARYVVVDRD</sequence>
<comment type="caution">
    <text evidence="3">The sequence shown here is derived from an EMBL/GenBank/DDBJ whole genome shotgun (WGS) entry which is preliminary data.</text>
</comment>
<accession>A0A8K0VWI1</accession>
<reference evidence="3" key="1">
    <citation type="journal article" date="2021" name="Nat. Commun.">
        <title>Genetic determinants of endophytism in the Arabidopsis root mycobiome.</title>
        <authorList>
            <person name="Mesny F."/>
            <person name="Miyauchi S."/>
            <person name="Thiergart T."/>
            <person name="Pickel B."/>
            <person name="Atanasova L."/>
            <person name="Karlsson M."/>
            <person name="Huettel B."/>
            <person name="Barry K.W."/>
            <person name="Haridas S."/>
            <person name="Chen C."/>
            <person name="Bauer D."/>
            <person name="Andreopoulos W."/>
            <person name="Pangilinan J."/>
            <person name="LaButti K."/>
            <person name="Riley R."/>
            <person name="Lipzen A."/>
            <person name="Clum A."/>
            <person name="Drula E."/>
            <person name="Henrissat B."/>
            <person name="Kohler A."/>
            <person name="Grigoriev I.V."/>
            <person name="Martin F.M."/>
            <person name="Hacquard S."/>
        </authorList>
    </citation>
    <scope>NUCLEOTIDE SEQUENCE</scope>
    <source>
        <strain evidence="3">MPI-SDFR-AT-0120</strain>
    </source>
</reference>
<feature type="region of interest" description="Disordered" evidence="1">
    <location>
        <begin position="188"/>
        <end position="258"/>
    </location>
</feature>
<proteinExistence type="predicted"/>